<dbReference type="EC" id="3.4.21.-" evidence="2"/>
<keyword evidence="1" id="KW-0732">Signal</keyword>
<dbReference type="Gene3D" id="2.60.120.380">
    <property type="match status" value="2"/>
</dbReference>
<dbReference type="KEGG" id="amuc:Pan181_50540"/>
<keyword evidence="3" id="KW-1185">Reference proteome</keyword>
<keyword evidence="2" id="KW-0645">Protease</keyword>
<gene>
    <name evidence="2" type="ORF">Pan181_50540</name>
</gene>
<dbReference type="GO" id="GO:0006508">
    <property type="term" value="P:proteolysis"/>
    <property type="evidence" value="ECO:0007669"/>
    <property type="project" value="UniProtKB-KW"/>
</dbReference>
<protein>
    <submittedName>
        <fullName evidence="2">Putative subtilase-type serine protease</fullName>
        <ecNumber evidence="2">3.4.21.-</ecNumber>
    </submittedName>
</protein>
<dbReference type="OrthoDB" id="237792at2"/>
<dbReference type="GO" id="GO:0008233">
    <property type="term" value="F:peptidase activity"/>
    <property type="evidence" value="ECO:0007669"/>
    <property type="project" value="UniProtKB-KW"/>
</dbReference>
<keyword evidence="2" id="KW-0378">Hydrolase</keyword>
<feature type="signal peptide" evidence="1">
    <location>
        <begin position="1"/>
        <end position="19"/>
    </location>
</feature>
<organism evidence="2 3">
    <name type="scientific">Aeoliella mucimassa</name>
    <dbReference type="NCBI Taxonomy" id="2527972"/>
    <lineage>
        <taxon>Bacteria</taxon>
        <taxon>Pseudomonadati</taxon>
        <taxon>Planctomycetota</taxon>
        <taxon>Planctomycetia</taxon>
        <taxon>Pirellulales</taxon>
        <taxon>Lacipirellulaceae</taxon>
        <taxon>Aeoliella</taxon>
    </lineage>
</organism>
<dbReference type="AlphaFoldDB" id="A0A518AVS4"/>
<name>A0A518AVS4_9BACT</name>
<feature type="chain" id="PRO_5022211100" evidence="1">
    <location>
        <begin position="20"/>
        <end position="632"/>
    </location>
</feature>
<dbReference type="RefSeq" id="WP_145251297.1">
    <property type="nucleotide sequence ID" value="NZ_CP036278.1"/>
</dbReference>
<accession>A0A518AVS4</accession>
<sequence precursor="true">MKVLGIVIANLLLAMPLYAQKDPHVGYIFPAGGQRGTTVTATVGGQYLQGVDAGYVSGDGIEVRIVKHIKPIPNNVLNMLRQKQRELTKQVREKELTDEQAIEQFIEFAKSKKQPDLTPEKFKELDAAIRDPKRQENAQLEEQVIVEFSIDSGASLEPRELRLRTPKGLTNPVVFQVSQYPEYVESKEDDALEQVLLKAKLPLVINGQILPGDVDSYRFRLRKRTQLVAKVEARSLIPYLADAVPGWFQATLSLQDINGAEGAYSDDDAFDPDPLIQLNIPQTAEYVLEIHDAIYRGREDFVYRITVGEVPRVQSIFPLGCHAGESITLHLTGWNLEQGEVPFDAGQLSAGELPFTSTQNARQTNPRPLVVGELPEALEVEPNNTSEEANLLTLPVVVNGQITAPADLDCFAFQGTKGDQLVAEVTARRIGSPLDSILKLQAPDGTMVAANDDFEDRGAGLTTHQADSLISFTLLQDGEHTLSLGDAQGRGGVNFGYRLRVSHPQPDFALRVVPSSLSAVVGTKVPITVYALRKDGFDGAIKLALHDLPEGFQLSSEEIPADVDKVELTLRVPKQPTKDPRKLLLEGTAELEGQPITHQAIPADDQMQAFLYRHLTPAKECLIMVRDRAGKK</sequence>
<dbReference type="EMBL" id="CP036278">
    <property type="protein sequence ID" value="QDU58814.1"/>
    <property type="molecule type" value="Genomic_DNA"/>
</dbReference>
<reference evidence="2 3" key="1">
    <citation type="submission" date="2019-02" db="EMBL/GenBank/DDBJ databases">
        <title>Deep-cultivation of Planctomycetes and their phenomic and genomic characterization uncovers novel biology.</title>
        <authorList>
            <person name="Wiegand S."/>
            <person name="Jogler M."/>
            <person name="Boedeker C."/>
            <person name="Pinto D."/>
            <person name="Vollmers J."/>
            <person name="Rivas-Marin E."/>
            <person name="Kohn T."/>
            <person name="Peeters S.H."/>
            <person name="Heuer A."/>
            <person name="Rast P."/>
            <person name="Oberbeckmann S."/>
            <person name="Bunk B."/>
            <person name="Jeske O."/>
            <person name="Meyerdierks A."/>
            <person name="Storesund J.E."/>
            <person name="Kallscheuer N."/>
            <person name="Luecker S."/>
            <person name="Lage O.M."/>
            <person name="Pohl T."/>
            <person name="Merkel B.J."/>
            <person name="Hornburger P."/>
            <person name="Mueller R.-W."/>
            <person name="Bruemmer F."/>
            <person name="Labrenz M."/>
            <person name="Spormann A.M."/>
            <person name="Op den Camp H."/>
            <person name="Overmann J."/>
            <person name="Amann R."/>
            <person name="Jetten M.S.M."/>
            <person name="Mascher T."/>
            <person name="Medema M.H."/>
            <person name="Devos D.P."/>
            <person name="Kaster A.-K."/>
            <person name="Ovreas L."/>
            <person name="Rohde M."/>
            <person name="Galperin M.Y."/>
            <person name="Jogler C."/>
        </authorList>
    </citation>
    <scope>NUCLEOTIDE SEQUENCE [LARGE SCALE GENOMIC DNA]</scope>
    <source>
        <strain evidence="2 3">Pan181</strain>
    </source>
</reference>
<evidence type="ECO:0000313" key="3">
    <source>
        <dbReference type="Proteomes" id="UP000315750"/>
    </source>
</evidence>
<evidence type="ECO:0000256" key="1">
    <source>
        <dbReference type="SAM" id="SignalP"/>
    </source>
</evidence>
<proteinExistence type="predicted"/>
<evidence type="ECO:0000313" key="2">
    <source>
        <dbReference type="EMBL" id="QDU58814.1"/>
    </source>
</evidence>
<dbReference type="Proteomes" id="UP000315750">
    <property type="component" value="Chromosome"/>
</dbReference>